<evidence type="ECO:0000256" key="7">
    <source>
        <dbReference type="ARBA" id="ARBA00024195"/>
    </source>
</evidence>
<keyword evidence="11" id="KW-1185">Reference proteome</keyword>
<keyword evidence="6" id="KW-0325">Glycoprotein</keyword>
<dbReference type="PROSITE" id="PS50240">
    <property type="entry name" value="TRYPSIN_DOM"/>
    <property type="match status" value="1"/>
</dbReference>
<evidence type="ECO:0000256" key="4">
    <source>
        <dbReference type="ARBA" id="ARBA00022825"/>
    </source>
</evidence>
<keyword evidence="2" id="KW-0732">Signal</keyword>
<keyword evidence="1" id="KW-0645">Protease</keyword>
<dbReference type="PROSITE" id="PS00135">
    <property type="entry name" value="TRYPSIN_SER"/>
    <property type="match status" value="1"/>
</dbReference>
<accession>A0A3B3DIA5</accession>
<dbReference type="SMART" id="SM00020">
    <property type="entry name" value="Tryp_SPc"/>
    <property type="match status" value="1"/>
</dbReference>
<evidence type="ECO:0000256" key="6">
    <source>
        <dbReference type="ARBA" id="ARBA00023180"/>
    </source>
</evidence>
<reference evidence="10" key="2">
    <citation type="submission" date="2025-09" db="UniProtKB">
        <authorList>
            <consortium name="Ensembl"/>
        </authorList>
    </citation>
    <scope>IDENTIFICATION</scope>
</reference>
<evidence type="ECO:0000256" key="5">
    <source>
        <dbReference type="ARBA" id="ARBA00023157"/>
    </source>
</evidence>
<comment type="similarity">
    <text evidence="7">Belongs to the peptidase S1 family. CLIP subfamily.</text>
</comment>
<dbReference type="Proteomes" id="UP000261560">
    <property type="component" value="Unplaced"/>
</dbReference>
<dbReference type="InterPro" id="IPR043504">
    <property type="entry name" value="Peptidase_S1_PA_chymotrypsin"/>
</dbReference>
<evidence type="ECO:0000313" key="10">
    <source>
        <dbReference type="Ensembl" id="ENSOMEP00000029822.1"/>
    </source>
</evidence>
<feature type="region of interest" description="Disordered" evidence="8">
    <location>
        <begin position="240"/>
        <end position="265"/>
    </location>
</feature>
<dbReference type="PANTHER" id="PTHR24253">
    <property type="entry name" value="TRANSMEMBRANE PROTEASE SERINE"/>
    <property type="match status" value="1"/>
</dbReference>
<proteinExistence type="inferred from homology"/>
<reference evidence="10" key="1">
    <citation type="submission" date="2025-08" db="UniProtKB">
        <authorList>
            <consortium name="Ensembl"/>
        </authorList>
    </citation>
    <scope>IDENTIFICATION</scope>
</reference>
<dbReference type="CDD" id="cd00190">
    <property type="entry name" value="Tryp_SPc"/>
    <property type="match status" value="1"/>
</dbReference>
<evidence type="ECO:0000256" key="1">
    <source>
        <dbReference type="ARBA" id="ARBA00022670"/>
    </source>
</evidence>
<dbReference type="GO" id="GO:0004252">
    <property type="term" value="F:serine-type endopeptidase activity"/>
    <property type="evidence" value="ECO:0007669"/>
    <property type="project" value="InterPro"/>
</dbReference>
<keyword evidence="4" id="KW-0720">Serine protease</keyword>
<evidence type="ECO:0000256" key="3">
    <source>
        <dbReference type="ARBA" id="ARBA00022801"/>
    </source>
</evidence>
<evidence type="ECO:0000259" key="9">
    <source>
        <dbReference type="PROSITE" id="PS50240"/>
    </source>
</evidence>
<evidence type="ECO:0000256" key="2">
    <source>
        <dbReference type="ARBA" id="ARBA00022729"/>
    </source>
</evidence>
<name>A0A3B3DIA5_ORYME</name>
<dbReference type="SUPFAM" id="SSF50494">
    <property type="entry name" value="Trypsin-like serine proteases"/>
    <property type="match status" value="1"/>
</dbReference>
<dbReference type="PANTHER" id="PTHR24253:SF144">
    <property type="entry name" value="CHYMOTRYPSIN-LIKE PROTEASE CTRL-1-RELATED"/>
    <property type="match status" value="1"/>
</dbReference>
<dbReference type="AlphaFoldDB" id="A0A3B3DIA5"/>
<evidence type="ECO:0000256" key="8">
    <source>
        <dbReference type="SAM" id="MobiDB-lite"/>
    </source>
</evidence>
<dbReference type="Pfam" id="PF00089">
    <property type="entry name" value="Trypsin"/>
    <property type="match status" value="1"/>
</dbReference>
<dbReference type="Ensembl" id="ENSOMET00000019668.1">
    <property type="protein sequence ID" value="ENSOMEP00000029822.1"/>
    <property type="gene ID" value="ENSOMEG00000013714.1"/>
</dbReference>
<protein>
    <submittedName>
        <fullName evidence="10">Zgc:165423</fullName>
    </submittedName>
</protein>
<keyword evidence="5" id="KW-1015">Disulfide bond</keyword>
<dbReference type="FunFam" id="2.40.10.10:FF:000002">
    <property type="entry name" value="Transmembrane protease serine"/>
    <property type="match status" value="1"/>
</dbReference>
<dbReference type="InterPro" id="IPR001314">
    <property type="entry name" value="Peptidase_S1A"/>
</dbReference>
<sequence>VQPHMVFSRPAACGSAPLNSRAAVTESRIVGGQAASAGQWPWQVMLQIPVSGGMSLCGGSLINNQWVLSAGSNPNQVSRSVSRIIVNPNYSSKTQNNDLSLLKLASPVTFNDYISPVCLAAQGSNIPADTSAWVTGFGTLSSGGQSPLQEVNVPIVSNTQCNSAYGGITNQMICAGLTIGGKDSCQGDSGGPLVVKNRTRWVQAGVVSFGNGCAKPNFPGVYARVSETLVLKQSNSTVHPSVCSTKPNPRTRGTFGSMVGKKSKI</sequence>
<dbReference type="Gene3D" id="2.40.10.10">
    <property type="entry name" value="Trypsin-like serine proteases"/>
    <property type="match status" value="3"/>
</dbReference>
<organism evidence="10 11">
    <name type="scientific">Oryzias melastigma</name>
    <name type="common">Marine medaka</name>
    <dbReference type="NCBI Taxonomy" id="30732"/>
    <lineage>
        <taxon>Eukaryota</taxon>
        <taxon>Metazoa</taxon>
        <taxon>Chordata</taxon>
        <taxon>Craniata</taxon>
        <taxon>Vertebrata</taxon>
        <taxon>Euteleostomi</taxon>
        <taxon>Actinopterygii</taxon>
        <taxon>Neopterygii</taxon>
        <taxon>Teleostei</taxon>
        <taxon>Neoteleostei</taxon>
        <taxon>Acanthomorphata</taxon>
        <taxon>Ovalentaria</taxon>
        <taxon>Atherinomorphae</taxon>
        <taxon>Beloniformes</taxon>
        <taxon>Adrianichthyidae</taxon>
        <taxon>Oryziinae</taxon>
        <taxon>Oryzias</taxon>
    </lineage>
</organism>
<keyword evidence="3" id="KW-0378">Hydrolase</keyword>
<dbReference type="InterPro" id="IPR009003">
    <property type="entry name" value="Peptidase_S1_PA"/>
</dbReference>
<dbReference type="PRINTS" id="PR00722">
    <property type="entry name" value="CHYMOTRYPSIN"/>
</dbReference>
<dbReference type="GeneTree" id="ENSGT00940000163852"/>
<dbReference type="GO" id="GO:0006508">
    <property type="term" value="P:proteolysis"/>
    <property type="evidence" value="ECO:0007669"/>
    <property type="project" value="UniProtKB-KW"/>
</dbReference>
<dbReference type="InterPro" id="IPR033116">
    <property type="entry name" value="TRYPSIN_SER"/>
</dbReference>
<evidence type="ECO:0000313" key="11">
    <source>
        <dbReference type="Proteomes" id="UP000261560"/>
    </source>
</evidence>
<feature type="domain" description="Peptidase S1" evidence="9">
    <location>
        <begin position="29"/>
        <end position="239"/>
    </location>
</feature>
<dbReference type="InterPro" id="IPR001254">
    <property type="entry name" value="Trypsin_dom"/>
</dbReference>